<reference evidence="1" key="1">
    <citation type="submission" date="2019-10" db="EMBL/GenBank/DDBJ databases">
        <title>Draft genome of an adomavirus associated with raised mucoid lesions on smallmouth bass.</title>
        <authorList>
            <person name="Iwanowicz L.R."/>
            <person name="Young K.T."/>
            <person name="Adams C.R."/>
            <person name="Blazer V.S."/>
            <person name="Cornman R.S."/>
        </authorList>
    </citation>
    <scope>NUCLEOTIDE SEQUENCE</scope>
    <source>
        <strain evidence="1">SUSMA-54</strain>
    </source>
</reference>
<evidence type="ECO:0000313" key="2">
    <source>
        <dbReference type="Proteomes" id="UP001225365"/>
    </source>
</evidence>
<dbReference type="EMBL" id="MN631022">
    <property type="protein sequence ID" value="QGQ59713.1"/>
    <property type="molecule type" value="Genomic_DNA"/>
</dbReference>
<organism evidence="1 2">
    <name type="scientific">Micropterus dolomieu adomavirus 2</name>
    <dbReference type="NCBI Taxonomy" id="2681676"/>
    <lineage>
        <taxon>Viruses</taxon>
        <taxon>Adomaviruses</taxon>
    </lineage>
</organism>
<name>A0A650BTU7_9VIRU</name>
<evidence type="ECO:0000313" key="1">
    <source>
        <dbReference type="EMBL" id="QGQ59713.1"/>
    </source>
</evidence>
<accession>A0A650BTU7</accession>
<proteinExistence type="predicted"/>
<dbReference type="Proteomes" id="UP001225365">
    <property type="component" value="Segment"/>
</dbReference>
<protein>
    <submittedName>
        <fullName evidence="1">LO7</fullName>
    </submittedName>
</protein>
<sequence>MTTSDPDPVDGVLTSILEENMCTQFVKAELCESINQRVGSGTSGPQLNAYLNGKESNSLSVSLPCDQNEAIVMGTIRAIARVQLKHTLEMQDWHVSADRDAATRINLTEDIAVLPALMLNSQFAVIDMSFYSAQSTLRVQMPLSRNNQQPCGCQAFLWRYFNEPSIRNTPHRGHTDVIYDEDDHAGHRELTESQTEAEIIEILYHPLNTPVHCLSQASHSDIDGLKCLPPGCSPNLLLTPGNYEDRIIVVSQGNVQLAAHFTSFQIVYTTVTLPTLSLEKPLMCYPVIDMHVSFTHIVRANSSAYVVVTSEYTDLMPQFVALFAGPSDMFAPRAMARYGPVIPQNAIEHFKCIYNGANNPWFQQQTTDGCIRFSRSDEMNTMRCGFLGKAARGTHATPKQQLSLAEVHLTGQLLRNCIAANCVLIVTDPSTQLHREGCAGALGGKLAVEVHVNLDACRANTVIWCVQWQKFDVCIHTPGQPQGNMLAIPSCRPSYAKAVAVNPQTVMHSMLPLNPM</sequence>